<dbReference type="RefSeq" id="WP_249830393.1">
    <property type="nucleotide sequence ID" value="NZ_JAMGBE010000001.1"/>
</dbReference>
<evidence type="ECO:0000259" key="2">
    <source>
        <dbReference type="Pfam" id="PF14534"/>
    </source>
</evidence>
<comment type="caution">
    <text evidence="3">The sequence shown here is derived from an EMBL/GenBank/DDBJ whole genome shotgun (WGS) entry which is preliminary data.</text>
</comment>
<dbReference type="Proteomes" id="UP001165342">
    <property type="component" value="Unassembled WGS sequence"/>
</dbReference>
<dbReference type="SUPFAM" id="SSF54427">
    <property type="entry name" value="NTF2-like"/>
    <property type="match status" value="1"/>
</dbReference>
<dbReference type="InterPro" id="IPR027843">
    <property type="entry name" value="DUF4440"/>
</dbReference>
<evidence type="ECO:0000313" key="4">
    <source>
        <dbReference type="Proteomes" id="UP001165342"/>
    </source>
</evidence>
<accession>A0ABT0RZ67</accession>
<keyword evidence="4" id="KW-1185">Reference proteome</keyword>
<keyword evidence="1" id="KW-0732">Signal</keyword>
<feature type="signal peptide" evidence="1">
    <location>
        <begin position="1"/>
        <end position="20"/>
    </location>
</feature>
<proteinExistence type="predicted"/>
<feature type="chain" id="PRO_5045524807" evidence="1">
    <location>
        <begin position="21"/>
        <end position="150"/>
    </location>
</feature>
<dbReference type="EMBL" id="JAMGBE010000001">
    <property type="protein sequence ID" value="MCL6728897.1"/>
    <property type="molecule type" value="Genomic_DNA"/>
</dbReference>
<dbReference type="Pfam" id="PF14534">
    <property type="entry name" value="DUF4440"/>
    <property type="match status" value="1"/>
</dbReference>
<sequence length="150" mass="16125">MIKSRSVALLCALPVLIAAAPNWKAQALAAAAPFIDRANAEWETAIVTGDANKLSAPYADGGIFIGPDGSTIVGHDAVRAMYARPRSAQVVKARISSDGRAAADPDDVYEWGSATMTVRRDGKIKSATGRYLTVWHRDGRAWRITRNIAF</sequence>
<reference evidence="3" key="1">
    <citation type="submission" date="2022-05" db="EMBL/GenBank/DDBJ databases">
        <authorList>
            <person name="Jo J.-H."/>
            <person name="Im W.-T."/>
        </authorList>
    </citation>
    <scope>NUCLEOTIDE SEQUENCE</scope>
    <source>
        <strain evidence="3">SE220</strain>
    </source>
</reference>
<evidence type="ECO:0000256" key="1">
    <source>
        <dbReference type="SAM" id="SignalP"/>
    </source>
</evidence>
<dbReference type="InterPro" id="IPR032710">
    <property type="entry name" value="NTF2-like_dom_sf"/>
</dbReference>
<feature type="domain" description="DUF4440" evidence="2">
    <location>
        <begin position="36"/>
        <end position="144"/>
    </location>
</feature>
<name>A0ABT0RZ67_9SPHN</name>
<evidence type="ECO:0000313" key="3">
    <source>
        <dbReference type="EMBL" id="MCL6728897.1"/>
    </source>
</evidence>
<dbReference type="Gene3D" id="3.10.450.50">
    <property type="match status" value="1"/>
</dbReference>
<organism evidence="3 4">
    <name type="scientific">Sphingomonas hankyongi</name>
    <dbReference type="NCBI Taxonomy" id="2908209"/>
    <lineage>
        <taxon>Bacteria</taxon>
        <taxon>Pseudomonadati</taxon>
        <taxon>Pseudomonadota</taxon>
        <taxon>Alphaproteobacteria</taxon>
        <taxon>Sphingomonadales</taxon>
        <taxon>Sphingomonadaceae</taxon>
        <taxon>Sphingomonas</taxon>
    </lineage>
</organism>
<gene>
    <name evidence="3" type="ORF">LZ538_02370</name>
</gene>
<protein>
    <submittedName>
        <fullName evidence="3">Nuclear transport factor 2 family protein</fullName>
    </submittedName>
</protein>